<dbReference type="KEGG" id="hro:HELRODRAFT_85907"/>
<evidence type="ECO:0000313" key="3">
    <source>
        <dbReference type="EMBL" id="ESN97072.1"/>
    </source>
</evidence>
<name>T1G641_HELRO</name>
<protein>
    <recommendedName>
        <fullName evidence="6">LRRCT domain-containing protein</fullName>
    </recommendedName>
</protein>
<dbReference type="eggNOG" id="KOG0619">
    <property type="taxonomic scope" value="Eukaryota"/>
</dbReference>
<dbReference type="PANTHER" id="PTHR24366:SF96">
    <property type="entry name" value="LEUCINE RICH REPEAT CONTAINING 53"/>
    <property type="match status" value="1"/>
</dbReference>
<proteinExistence type="predicted"/>
<dbReference type="InterPro" id="IPR032675">
    <property type="entry name" value="LRR_dom_sf"/>
</dbReference>
<dbReference type="SUPFAM" id="SSF52058">
    <property type="entry name" value="L domain-like"/>
    <property type="match status" value="1"/>
</dbReference>
<dbReference type="SMART" id="SM00369">
    <property type="entry name" value="LRR_TYP"/>
    <property type="match status" value="4"/>
</dbReference>
<dbReference type="Proteomes" id="UP000015101">
    <property type="component" value="Unassembled WGS sequence"/>
</dbReference>
<accession>T1G641</accession>
<dbReference type="InterPro" id="IPR003591">
    <property type="entry name" value="Leu-rich_rpt_typical-subtyp"/>
</dbReference>
<reference evidence="4" key="3">
    <citation type="submission" date="2015-06" db="UniProtKB">
        <authorList>
            <consortium name="EnsemblMetazoa"/>
        </authorList>
    </citation>
    <scope>IDENTIFICATION</scope>
</reference>
<evidence type="ECO:0008006" key="6">
    <source>
        <dbReference type="Google" id="ProtNLM"/>
    </source>
</evidence>
<dbReference type="Pfam" id="PF13855">
    <property type="entry name" value="LRR_8"/>
    <property type="match status" value="2"/>
</dbReference>
<dbReference type="STRING" id="6412.T1G641"/>
<dbReference type="CTD" id="20216538"/>
<dbReference type="EMBL" id="KB097456">
    <property type="protein sequence ID" value="ESN97072.1"/>
    <property type="molecule type" value="Genomic_DNA"/>
</dbReference>
<keyword evidence="5" id="KW-1185">Reference proteome</keyword>
<dbReference type="OrthoDB" id="1055097at2759"/>
<dbReference type="RefSeq" id="XP_009024779.1">
    <property type="nucleotide sequence ID" value="XM_009026531.1"/>
</dbReference>
<evidence type="ECO:0000313" key="5">
    <source>
        <dbReference type="Proteomes" id="UP000015101"/>
    </source>
</evidence>
<dbReference type="Gene3D" id="3.80.10.10">
    <property type="entry name" value="Ribonuclease Inhibitor"/>
    <property type="match status" value="2"/>
</dbReference>
<dbReference type="AlphaFoldDB" id="T1G641"/>
<dbReference type="HOGENOM" id="CLU_000288_18_10_1"/>
<dbReference type="GeneID" id="20216538"/>
<dbReference type="InParanoid" id="T1G641"/>
<dbReference type="PANTHER" id="PTHR24366">
    <property type="entry name" value="IG(IMMUNOGLOBULIN) AND LRR(LEUCINE RICH REPEAT) DOMAINS"/>
    <property type="match status" value="1"/>
</dbReference>
<dbReference type="InterPro" id="IPR001611">
    <property type="entry name" value="Leu-rich_rpt"/>
</dbReference>
<organism evidence="4 5">
    <name type="scientific">Helobdella robusta</name>
    <name type="common">Californian leech</name>
    <dbReference type="NCBI Taxonomy" id="6412"/>
    <lineage>
        <taxon>Eukaryota</taxon>
        <taxon>Metazoa</taxon>
        <taxon>Spiralia</taxon>
        <taxon>Lophotrochozoa</taxon>
        <taxon>Annelida</taxon>
        <taxon>Clitellata</taxon>
        <taxon>Hirudinea</taxon>
        <taxon>Rhynchobdellida</taxon>
        <taxon>Glossiphoniidae</taxon>
        <taxon>Helobdella</taxon>
    </lineage>
</organism>
<reference evidence="3 5" key="2">
    <citation type="journal article" date="2013" name="Nature">
        <title>Insights into bilaterian evolution from three spiralian genomes.</title>
        <authorList>
            <person name="Simakov O."/>
            <person name="Marletaz F."/>
            <person name="Cho S.J."/>
            <person name="Edsinger-Gonzales E."/>
            <person name="Havlak P."/>
            <person name="Hellsten U."/>
            <person name="Kuo D.H."/>
            <person name="Larsson T."/>
            <person name="Lv J."/>
            <person name="Arendt D."/>
            <person name="Savage R."/>
            <person name="Osoegawa K."/>
            <person name="de Jong P."/>
            <person name="Grimwood J."/>
            <person name="Chapman J.A."/>
            <person name="Shapiro H."/>
            <person name="Aerts A."/>
            <person name="Otillar R.P."/>
            <person name="Terry A.Y."/>
            <person name="Boore J.L."/>
            <person name="Grigoriev I.V."/>
            <person name="Lindberg D.R."/>
            <person name="Seaver E.C."/>
            <person name="Weisblat D.A."/>
            <person name="Putnam N.H."/>
            <person name="Rokhsar D.S."/>
        </authorList>
    </citation>
    <scope>NUCLEOTIDE SEQUENCE</scope>
</reference>
<reference evidence="5" key="1">
    <citation type="submission" date="2012-12" db="EMBL/GenBank/DDBJ databases">
        <authorList>
            <person name="Hellsten U."/>
            <person name="Grimwood J."/>
            <person name="Chapman J.A."/>
            <person name="Shapiro H."/>
            <person name="Aerts A."/>
            <person name="Otillar R.P."/>
            <person name="Terry A.Y."/>
            <person name="Boore J.L."/>
            <person name="Simakov O."/>
            <person name="Marletaz F."/>
            <person name="Cho S.-J."/>
            <person name="Edsinger-Gonzales E."/>
            <person name="Havlak P."/>
            <person name="Kuo D.-H."/>
            <person name="Larsson T."/>
            <person name="Lv J."/>
            <person name="Arendt D."/>
            <person name="Savage R."/>
            <person name="Osoegawa K."/>
            <person name="de Jong P."/>
            <person name="Lindberg D.R."/>
            <person name="Seaver E.C."/>
            <person name="Weisblat D.A."/>
            <person name="Putnam N.H."/>
            <person name="Grigoriev I.V."/>
            <person name="Rokhsar D.S."/>
        </authorList>
    </citation>
    <scope>NUCLEOTIDE SEQUENCE</scope>
</reference>
<evidence type="ECO:0000313" key="4">
    <source>
        <dbReference type="EnsemblMetazoa" id="HelroP85907"/>
    </source>
</evidence>
<dbReference type="EMBL" id="AMQM01006463">
    <property type="status" value="NOT_ANNOTATED_CDS"/>
    <property type="molecule type" value="Genomic_DNA"/>
</dbReference>
<sequence>MNKISELCINNTNIPFIPNNCINKLKTLKKISLQFNQIEHIQKGLFDGMKSLEEIFLSNNKINSVDVDVFSNQTDLPSLHTHNLIDSIEDRFYLNNTAVLDLSHNGIRKLDSHIINSLKVLKELYLHSNLLTTLPNDFLIRTSGPHQLKVISLHNNSWDCSCENKWLKSWM</sequence>
<evidence type="ECO:0000256" key="1">
    <source>
        <dbReference type="ARBA" id="ARBA00022614"/>
    </source>
</evidence>
<keyword evidence="1" id="KW-0433">Leucine-rich repeat</keyword>
<dbReference type="EnsemblMetazoa" id="HelroT85907">
    <property type="protein sequence ID" value="HelroP85907"/>
    <property type="gene ID" value="HelroG85907"/>
</dbReference>
<evidence type="ECO:0000256" key="2">
    <source>
        <dbReference type="ARBA" id="ARBA00022737"/>
    </source>
</evidence>
<keyword evidence="2" id="KW-0677">Repeat</keyword>
<gene>
    <name evidence="4" type="primary">20216538</name>
    <name evidence="3" type="ORF">HELRODRAFT_85907</name>
</gene>
<dbReference type="OMA" id="KISELCI"/>